<dbReference type="PRINTS" id="PR00035">
    <property type="entry name" value="HTHGNTR"/>
</dbReference>
<evidence type="ECO:0000313" key="6">
    <source>
        <dbReference type="Proteomes" id="UP000013232"/>
    </source>
</evidence>
<dbReference type="Gene3D" id="1.10.10.10">
    <property type="entry name" value="Winged helix-like DNA-binding domain superfamily/Winged helix DNA-binding domain"/>
    <property type="match status" value="1"/>
</dbReference>
<dbReference type="PROSITE" id="PS50949">
    <property type="entry name" value="HTH_GNTR"/>
    <property type="match status" value="1"/>
</dbReference>
<evidence type="ECO:0000256" key="2">
    <source>
        <dbReference type="ARBA" id="ARBA00023125"/>
    </source>
</evidence>
<dbReference type="SMART" id="SM00345">
    <property type="entry name" value="HTH_GNTR"/>
    <property type="match status" value="1"/>
</dbReference>
<keyword evidence="2" id="KW-0238">DNA-binding</keyword>
<proteinExistence type="predicted"/>
<dbReference type="EMBL" id="AMXE01000027">
    <property type="protein sequence ID" value="ENO88337.1"/>
    <property type="molecule type" value="Genomic_DNA"/>
</dbReference>
<sequence>MNDDDLLRPRALYEAIADSVRERIFTHELAPGAALDEAALAQGYGVSRTPVREALKVLAHEGLVQLEPRRGCCVARLDAHDVDDLLTVLDLLEIHLLEERAGAAGHVPASTPPTGHGANRYAADVIVRLREKLRLALGPAFSDSEAMLFERIRAELDAALAAHDKAGSARLYRRFATARRKLACGTHACVAAA</sequence>
<evidence type="ECO:0000313" key="5">
    <source>
        <dbReference type="EMBL" id="ENO88337.1"/>
    </source>
</evidence>
<dbReference type="InterPro" id="IPR036390">
    <property type="entry name" value="WH_DNA-bd_sf"/>
</dbReference>
<dbReference type="SUPFAM" id="SSF46785">
    <property type="entry name" value="Winged helix' DNA-binding domain"/>
    <property type="match status" value="1"/>
</dbReference>
<keyword evidence="1" id="KW-0805">Transcription regulation</keyword>
<name>N6Z165_THAL4</name>
<dbReference type="Proteomes" id="UP000013232">
    <property type="component" value="Unassembled WGS sequence"/>
</dbReference>
<comment type="caution">
    <text evidence="5">The sequence shown here is derived from an EMBL/GenBank/DDBJ whole genome shotgun (WGS) entry which is preliminary data.</text>
</comment>
<evidence type="ECO:0000259" key="4">
    <source>
        <dbReference type="PROSITE" id="PS50949"/>
    </source>
</evidence>
<dbReference type="RefSeq" id="WP_004337328.1">
    <property type="nucleotide sequence ID" value="NZ_AMXE01000027.1"/>
</dbReference>
<organism evidence="5 6">
    <name type="scientific">Thauera linaloolentis (strain DSM 12138 / JCM 21573 / CCUG 41526 / CIP 105981 / IAM 15112 / NBRC 102519 / 47Lol)</name>
    <dbReference type="NCBI Taxonomy" id="1123367"/>
    <lineage>
        <taxon>Bacteria</taxon>
        <taxon>Pseudomonadati</taxon>
        <taxon>Pseudomonadota</taxon>
        <taxon>Betaproteobacteria</taxon>
        <taxon>Rhodocyclales</taxon>
        <taxon>Zoogloeaceae</taxon>
        <taxon>Thauera</taxon>
    </lineage>
</organism>
<accession>N6Z165</accession>
<dbReference type="AlphaFoldDB" id="N6Z165"/>
<evidence type="ECO:0000256" key="3">
    <source>
        <dbReference type="ARBA" id="ARBA00023163"/>
    </source>
</evidence>
<dbReference type="PANTHER" id="PTHR43537:SF50">
    <property type="entry name" value="TRANSCRIPTIONAL REGULATORY PROTEIN"/>
    <property type="match status" value="1"/>
</dbReference>
<dbReference type="eggNOG" id="COG1802">
    <property type="taxonomic scope" value="Bacteria"/>
</dbReference>
<protein>
    <submittedName>
        <fullName evidence="5">Transcriptional regulator</fullName>
    </submittedName>
</protein>
<feature type="domain" description="HTH gntR-type" evidence="4">
    <location>
        <begin position="10"/>
        <end position="77"/>
    </location>
</feature>
<dbReference type="Pfam" id="PF00392">
    <property type="entry name" value="GntR"/>
    <property type="match status" value="1"/>
</dbReference>
<keyword evidence="6" id="KW-1185">Reference proteome</keyword>
<evidence type="ECO:0000256" key="1">
    <source>
        <dbReference type="ARBA" id="ARBA00023015"/>
    </source>
</evidence>
<dbReference type="CDD" id="cd07377">
    <property type="entry name" value="WHTH_GntR"/>
    <property type="match status" value="1"/>
</dbReference>
<dbReference type="GO" id="GO:0003700">
    <property type="term" value="F:DNA-binding transcription factor activity"/>
    <property type="evidence" value="ECO:0007669"/>
    <property type="project" value="InterPro"/>
</dbReference>
<dbReference type="InterPro" id="IPR036388">
    <property type="entry name" value="WH-like_DNA-bd_sf"/>
</dbReference>
<keyword evidence="3" id="KW-0804">Transcription</keyword>
<dbReference type="STRING" id="1123367.GCA_000621305_00569"/>
<dbReference type="GO" id="GO:0003677">
    <property type="term" value="F:DNA binding"/>
    <property type="evidence" value="ECO:0007669"/>
    <property type="project" value="UniProtKB-KW"/>
</dbReference>
<reference evidence="5 6" key="1">
    <citation type="submission" date="2012-09" db="EMBL/GenBank/DDBJ databases">
        <title>Draft Genome Sequences of 6 Strains from Genus Thauera.</title>
        <authorList>
            <person name="Liu B."/>
            <person name="Shapleigh J.P."/>
            <person name="Frostegard A.H."/>
        </authorList>
    </citation>
    <scope>NUCLEOTIDE SEQUENCE [LARGE SCALE GENOMIC DNA]</scope>
    <source>
        <strain evidence="6">47Lol / DSM 12138</strain>
    </source>
</reference>
<dbReference type="PANTHER" id="PTHR43537">
    <property type="entry name" value="TRANSCRIPTIONAL REGULATOR, GNTR FAMILY"/>
    <property type="match status" value="1"/>
</dbReference>
<gene>
    <name evidence="5" type="ORF">C666_09140</name>
</gene>
<dbReference type="InterPro" id="IPR000524">
    <property type="entry name" value="Tscrpt_reg_HTH_GntR"/>
</dbReference>